<dbReference type="Proteomes" id="UP000423065">
    <property type="component" value="Segment"/>
</dbReference>
<dbReference type="KEGG" id="vg:64766766"/>
<organism evidence="1 2">
    <name type="scientific">Gordonia phage Stormageddon</name>
    <dbReference type="NCBI Taxonomy" id="2656541"/>
    <lineage>
        <taxon>Viruses</taxon>
        <taxon>Duplodnaviria</taxon>
        <taxon>Heunggongvirae</taxon>
        <taxon>Uroviricota</taxon>
        <taxon>Caudoviricetes</taxon>
        <taxon>Stormageddonvirus</taxon>
        <taxon>Stormageddonvirus Stormageddon</taxon>
    </lineage>
</organism>
<evidence type="ECO:0000313" key="2">
    <source>
        <dbReference type="Proteomes" id="UP000423065"/>
    </source>
</evidence>
<sequence>MSGGEEPTVADRLAQFQREVQRARGACCAKHRKEQMAWAAEGLDHWLKGEIDRVDRTPSIAG</sequence>
<evidence type="ECO:0000313" key="1">
    <source>
        <dbReference type="EMBL" id="QGJ94920.1"/>
    </source>
</evidence>
<dbReference type="RefSeq" id="YP_010059533.1">
    <property type="nucleotide sequence ID" value="NC_054726.1"/>
</dbReference>
<proteinExistence type="predicted"/>
<dbReference type="EMBL" id="MN586040">
    <property type="protein sequence ID" value="QGJ94920.1"/>
    <property type="molecule type" value="Genomic_DNA"/>
</dbReference>
<protein>
    <submittedName>
        <fullName evidence="1">Uncharacterized protein</fullName>
    </submittedName>
</protein>
<gene>
    <name evidence="1" type="primary">57</name>
    <name evidence="1" type="ORF">SEA_STORMAGEDDON_57</name>
</gene>
<dbReference type="GeneID" id="64766766"/>
<name>A0A649VQY2_9CAUD</name>
<keyword evidence="2" id="KW-1185">Reference proteome</keyword>
<reference evidence="1 2" key="1">
    <citation type="submission" date="2019-10" db="EMBL/GenBank/DDBJ databases">
        <authorList>
            <person name="Garlena R.A."/>
            <person name="Russell D.A."/>
            <person name="Pope W.H."/>
            <person name="Jacobs-Sera D."/>
            <person name="Hatfull G.F."/>
        </authorList>
    </citation>
    <scope>NUCLEOTIDE SEQUENCE [LARGE SCALE GENOMIC DNA]</scope>
</reference>
<accession>A0A649VQY2</accession>